<dbReference type="PROSITE" id="PS51186">
    <property type="entry name" value="GNAT"/>
    <property type="match status" value="1"/>
</dbReference>
<dbReference type="PANTHER" id="PTHR42791">
    <property type="entry name" value="GNAT FAMILY ACETYLTRANSFERASE"/>
    <property type="match status" value="1"/>
</dbReference>
<dbReference type="OrthoDB" id="196847at2759"/>
<dbReference type="GO" id="GO:0016747">
    <property type="term" value="F:acyltransferase activity, transferring groups other than amino-acyl groups"/>
    <property type="evidence" value="ECO:0007669"/>
    <property type="project" value="InterPro"/>
</dbReference>
<dbReference type="InterPro" id="IPR000182">
    <property type="entry name" value="GNAT_dom"/>
</dbReference>
<proteinExistence type="predicted"/>
<protein>
    <recommendedName>
        <fullName evidence="1">N-acetyltransferase domain-containing protein</fullName>
    </recommendedName>
</protein>
<dbReference type="SUPFAM" id="SSF55729">
    <property type="entry name" value="Acyl-CoA N-acyltransferases (Nat)"/>
    <property type="match status" value="1"/>
</dbReference>
<gene>
    <name evidence="2" type="ORF">N0V93_007674</name>
</gene>
<evidence type="ECO:0000259" key="1">
    <source>
        <dbReference type="PROSITE" id="PS51186"/>
    </source>
</evidence>
<accession>A0A9W8YNV2</accession>
<name>A0A9W8YNV2_9PEZI</name>
<dbReference type="Pfam" id="PF00583">
    <property type="entry name" value="Acetyltransf_1"/>
    <property type="match status" value="1"/>
</dbReference>
<evidence type="ECO:0000313" key="3">
    <source>
        <dbReference type="Proteomes" id="UP001140453"/>
    </source>
</evidence>
<comment type="caution">
    <text evidence="2">The sequence shown here is derived from an EMBL/GenBank/DDBJ whole genome shotgun (WGS) entry which is preliminary data.</text>
</comment>
<dbReference type="InterPro" id="IPR016181">
    <property type="entry name" value="Acyl_CoA_acyltransferase"/>
</dbReference>
<feature type="domain" description="N-acetyltransferase" evidence="1">
    <location>
        <begin position="7"/>
        <end position="205"/>
    </location>
</feature>
<dbReference type="InterPro" id="IPR052523">
    <property type="entry name" value="Trichothecene_AcTrans"/>
</dbReference>
<keyword evidence="3" id="KW-1185">Reference proteome</keyword>
<dbReference type="Gene3D" id="3.40.630.30">
    <property type="match status" value="1"/>
</dbReference>
<dbReference type="Proteomes" id="UP001140453">
    <property type="component" value="Unassembled WGS sequence"/>
</dbReference>
<evidence type="ECO:0000313" key="2">
    <source>
        <dbReference type="EMBL" id="KAJ4387087.1"/>
    </source>
</evidence>
<organism evidence="2 3">
    <name type="scientific">Gnomoniopsis smithogilvyi</name>
    <dbReference type="NCBI Taxonomy" id="1191159"/>
    <lineage>
        <taxon>Eukaryota</taxon>
        <taxon>Fungi</taxon>
        <taxon>Dikarya</taxon>
        <taxon>Ascomycota</taxon>
        <taxon>Pezizomycotina</taxon>
        <taxon>Sordariomycetes</taxon>
        <taxon>Sordariomycetidae</taxon>
        <taxon>Diaporthales</taxon>
        <taxon>Gnomoniaceae</taxon>
        <taxon>Gnomoniopsis</taxon>
    </lineage>
</organism>
<dbReference type="EMBL" id="JAPEVB010000005">
    <property type="protein sequence ID" value="KAJ4387087.1"/>
    <property type="molecule type" value="Genomic_DNA"/>
</dbReference>
<dbReference type="PANTHER" id="PTHR42791:SF1">
    <property type="entry name" value="N-ACETYLTRANSFERASE DOMAIN-CONTAINING PROTEIN"/>
    <property type="match status" value="1"/>
</dbReference>
<reference evidence="2" key="1">
    <citation type="submission" date="2022-10" db="EMBL/GenBank/DDBJ databases">
        <title>Tapping the CABI collections for fungal endophytes: first genome assemblies for Collariella, Neodidymelliopsis, Ascochyta clinopodiicola, Didymella pomorum, Didymosphaeria variabile, Neocosmospora piperis and Neocucurbitaria cava.</title>
        <authorList>
            <person name="Hill R."/>
        </authorList>
    </citation>
    <scope>NUCLEOTIDE SEQUENCE</scope>
    <source>
        <strain evidence="2">IMI 355082</strain>
    </source>
</reference>
<dbReference type="AlphaFoldDB" id="A0A9W8YNV2"/>
<sequence>MPLDTYLKLHKGLPSDMPTMVDIFLDAFSANTIGRTFFPRHALSTQYFWIKTLSEEIHDPNAHFLIVSDASARPVAFAKWVAPLPRGTLVPPMPAESEWPVDGDPKLAAVFFQKLANMHDDIMVDRPHWYLEIMVTRGADQGRGAGGLMMAWGVKKADEDGVEAYLDATPEGKPLYEKFGFQNVVTWPFFDDTYRHSFMLRNPMEPGGKRGSAV</sequence>